<evidence type="ECO:0000313" key="2">
    <source>
        <dbReference type="Proteomes" id="UP000317291"/>
    </source>
</evidence>
<reference evidence="1 2" key="1">
    <citation type="submission" date="2019-06" db="EMBL/GenBank/DDBJ databases">
        <title>Tsukamurella conjunctivitidis sp. nov., Tsukamurella assacharolytica sp. nov. and Tsukamurella sputae sp. nov. isolated from patients with conjunctivitis, bacteraemia (lymphoma) and respiratory infection (sputum) in Hong Kong.</title>
        <authorList>
            <person name="Teng J.L.L."/>
            <person name="Lee H.H."/>
            <person name="Fong J.Y.H."/>
            <person name="Fok K.M.N."/>
            <person name="Lau S.K.P."/>
            <person name="Woo P.C.Y."/>
        </authorList>
    </citation>
    <scope>NUCLEOTIDE SEQUENCE [LARGE SCALE GENOMIC DNA]</scope>
    <source>
        <strain evidence="1 2">HKU71</strain>
    </source>
</reference>
<dbReference type="RefSeq" id="WP_141660870.1">
    <property type="nucleotide sequence ID" value="NZ_VIGW01000019.1"/>
</dbReference>
<dbReference type="Proteomes" id="UP000317291">
    <property type="component" value="Unassembled WGS sequence"/>
</dbReference>
<comment type="caution">
    <text evidence="1">The sequence shown here is derived from an EMBL/GenBank/DDBJ whole genome shotgun (WGS) entry which is preliminary data.</text>
</comment>
<sequence>MAIEQGTLWTCPWFTGRIPPDRSAIKELERGDIVFHHEHKMIRAVSVVIEPWRAASRPVGYPTKRDEDHDNGWLVRVQPLTTSVQIPLEVYQRIVRNGEHGPLTVNGTAAQKYLSPLTDDEGTALLALADLSDLVTGGAGDAARAGGGATDRASAGRVRVEQAALRAHLLGAAGSAACGLCGRVLPAELLVAGHIKPRALCSEEERWDFDAAAMLFCLLGCDVLFEKRYVTVDGDGQITEGRPTGHATVLGAVAQLTGQPCSGFTAERAPAFSAHAELAE</sequence>
<organism evidence="1 2">
    <name type="scientific">Tsukamurella asaccharolytica</name>
    <dbReference type="NCBI Taxonomy" id="2592067"/>
    <lineage>
        <taxon>Bacteria</taxon>
        <taxon>Bacillati</taxon>
        <taxon>Actinomycetota</taxon>
        <taxon>Actinomycetes</taxon>
        <taxon>Mycobacteriales</taxon>
        <taxon>Tsukamurellaceae</taxon>
        <taxon>Tsukamurella</taxon>
    </lineage>
</organism>
<dbReference type="AlphaFoldDB" id="A0A5C5R4Q8"/>
<proteinExistence type="predicted"/>
<gene>
    <name evidence="1" type="ORF">FK529_18975</name>
</gene>
<keyword evidence="2" id="KW-1185">Reference proteome</keyword>
<evidence type="ECO:0008006" key="3">
    <source>
        <dbReference type="Google" id="ProtNLM"/>
    </source>
</evidence>
<protein>
    <recommendedName>
        <fullName evidence="3">HNH endonuclease</fullName>
    </recommendedName>
</protein>
<evidence type="ECO:0000313" key="1">
    <source>
        <dbReference type="EMBL" id="TWS17778.1"/>
    </source>
</evidence>
<accession>A0A5C5R4Q8</accession>
<name>A0A5C5R4Q8_9ACTN</name>
<dbReference type="OrthoDB" id="3650427at2"/>
<dbReference type="EMBL" id="VIGW01000019">
    <property type="protein sequence ID" value="TWS17778.1"/>
    <property type="molecule type" value="Genomic_DNA"/>
</dbReference>